<feature type="transmembrane region" description="Helical" evidence="8">
    <location>
        <begin position="66"/>
        <end position="87"/>
    </location>
</feature>
<keyword evidence="10" id="KW-1185">Reference proteome</keyword>
<comment type="pathway">
    <text evidence="2 8">Protein modification; protein glycosylation.</text>
</comment>
<evidence type="ECO:0000256" key="3">
    <source>
        <dbReference type="ARBA" id="ARBA00009386"/>
    </source>
</evidence>
<dbReference type="PANTHER" id="PTHR10705:SF0">
    <property type="entry name" value="DOLICHYL-DIPHOSPHOOLIGOSACCHARIDE--PROTEIN GLYCOSYLTRANSFERASE SUBUNIT DAD1"/>
    <property type="match status" value="1"/>
</dbReference>
<dbReference type="PIRSF" id="PIRSF005588">
    <property type="entry name" value="DAD"/>
    <property type="match status" value="1"/>
</dbReference>
<evidence type="ECO:0000313" key="10">
    <source>
        <dbReference type="Proteomes" id="UP000012073"/>
    </source>
</evidence>
<dbReference type="InterPro" id="IPR003038">
    <property type="entry name" value="DAD/Ost2"/>
</dbReference>
<comment type="subcellular location">
    <subcellularLocation>
        <location evidence="1 8">Endoplasmic reticulum membrane</location>
        <topology evidence="1 8">Multi-pass membrane protein</topology>
    </subcellularLocation>
</comment>
<dbReference type="GO" id="GO:0016740">
    <property type="term" value="F:transferase activity"/>
    <property type="evidence" value="ECO:0007669"/>
    <property type="project" value="UniProtKB-KW"/>
</dbReference>
<evidence type="ECO:0000256" key="7">
    <source>
        <dbReference type="ARBA" id="ARBA00023136"/>
    </source>
</evidence>
<evidence type="ECO:0000256" key="6">
    <source>
        <dbReference type="ARBA" id="ARBA00022989"/>
    </source>
</evidence>
<keyword evidence="9" id="KW-0808">Transferase</keyword>
<dbReference type="Proteomes" id="UP000012073">
    <property type="component" value="Unassembled WGS sequence"/>
</dbReference>
<dbReference type="AlphaFoldDB" id="R7QRX1"/>
<feature type="transmembrane region" description="Helical" evidence="8">
    <location>
        <begin position="36"/>
        <end position="54"/>
    </location>
</feature>
<dbReference type="KEGG" id="ccp:CHC_T00010072001"/>
<dbReference type="GeneID" id="17318263"/>
<dbReference type="OMA" id="HIILHIV"/>
<dbReference type="OrthoDB" id="445566at2759"/>
<evidence type="ECO:0000256" key="1">
    <source>
        <dbReference type="ARBA" id="ARBA00004477"/>
    </source>
</evidence>
<evidence type="ECO:0000256" key="8">
    <source>
        <dbReference type="RuleBase" id="RU361136"/>
    </source>
</evidence>
<keyword evidence="5 8" id="KW-0256">Endoplasmic reticulum</keyword>
<accession>R7QRX1</accession>
<dbReference type="GO" id="GO:0008250">
    <property type="term" value="C:oligosaccharyltransferase complex"/>
    <property type="evidence" value="ECO:0007669"/>
    <property type="project" value="InterPro"/>
</dbReference>
<reference evidence="10" key="1">
    <citation type="journal article" date="2013" name="Proc. Natl. Acad. Sci. U.S.A.">
        <title>Genome structure and metabolic features in the red seaweed Chondrus crispus shed light on evolution of the Archaeplastida.</title>
        <authorList>
            <person name="Collen J."/>
            <person name="Porcel B."/>
            <person name="Carre W."/>
            <person name="Ball S.G."/>
            <person name="Chaparro C."/>
            <person name="Tonon T."/>
            <person name="Barbeyron T."/>
            <person name="Michel G."/>
            <person name="Noel B."/>
            <person name="Valentin K."/>
            <person name="Elias M."/>
            <person name="Artiguenave F."/>
            <person name="Arun A."/>
            <person name="Aury J.M."/>
            <person name="Barbosa-Neto J.F."/>
            <person name="Bothwell J.H."/>
            <person name="Bouget F.Y."/>
            <person name="Brillet L."/>
            <person name="Cabello-Hurtado F."/>
            <person name="Capella-Gutierrez S."/>
            <person name="Charrier B."/>
            <person name="Cladiere L."/>
            <person name="Cock J.M."/>
            <person name="Coelho S.M."/>
            <person name="Colleoni C."/>
            <person name="Czjzek M."/>
            <person name="Da Silva C."/>
            <person name="Delage L."/>
            <person name="Denoeud F."/>
            <person name="Deschamps P."/>
            <person name="Dittami S.M."/>
            <person name="Gabaldon T."/>
            <person name="Gachon C.M."/>
            <person name="Groisillier A."/>
            <person name="Herve C."/>
            <person name="Jabbari K."/>
            <person name="Katinka M."/>
            <person name="Kloareg B."/>
            <person name="Kowalczyk N."/>
            <person name="Labadie K."/>
            <person name="Leblanc C."/>
            <person name="Lopez P.J."/>
            <person name="McLachlan D.H."/>
            <person name="Meslet-Cladiere L."/>
            <person name="Moustafa A."/>
            <person name="Nehr Z."/>
            <person name="Nyvall Collen P."/>
            <person name="Panaud O."/>
            <person name="Partensky F."/>
            <person name="Poulain J."/>
            <person name="Rensing S.A."/>
            <person name="Rousvoal S."/>
            <person name="Samson G."/>
            <person name="Symeonidi A."/>
            <person name="Weissenbach J."/>
            <person name="Zambounis A."/>
            <person name="Wincker P."/>
            <person name="Boyen C."/>
        </authorList>
    </citation>
    <scope>NUCLEOTIDE SEQUENCE [LARGE SCALE GENOMIC DNA]</scope>
    <source>
        <strain evidence="10">cv. Stackhouse</strain>
    </source>
</reference>
<dbReference type="Pfam" id="PF02109">
    <property type="entry name" value="DAD"/>
    <property type="match status" value="1"/>
</dbReference>
<proteinExistence type="inferred from homology"/>
<evidence type="ECO:0000313" key="9">
    <source>
        <dbReference type="EMBL" id="CDF40256.1"/>
    </source>
</evidence>
<dbReference type="GO" id="GO:0006487">
    <property type="term" value="P:protein N-linked glycosylation"/>
    <property type="evidence" value="ECO:0007669"/>
    <property type="project" value="TreeGrafter"/>
</dbReference>
<dbReference type="Gramene" id="CDF40256">
    <property type="protein sequence ID" value="CDF40256"/>
    <property type="gene ID" value="CHC_T00010072001"/>
</dbReference>
<organism evidence="9 10">
    <name type="scientific">Chondrus crispus</name>
    <name type="common">Carrageen Irish moss</name>
    <name type="synonym">Polymorpha crispa</name>
    <dbReference type="NCBI Taxonomy" id="2769"/>
    <lineage>
        <taxon>Eukaryota</taxon>
        <taxon>Rhodophyta</taxon>
        <taxon>Florideophyceae</taxon>
        <taxon>Rhodymeniophycidae</taxon>
        <taxon>Gigartinales</taxon>
        <taxon>Gigartinaceae</taxon>
        <taxon>Chondrus</taxon>
    </lineage>
</organism>
<evidence type="ECO:0000256" key="4">
    <source>
        <dbReference type="ARBA" id="ARBA00022692"/>
    </source>
</evidence>
<dbReference type="RefSeq" id="XP_005710550.1">
    <property type="nucleotide sequence ID" value="XM_005710493.1"/>
</dbReference>
<comment type="similarity">
    <text evidence="3 8">Belongs to the DAD/OST2 family.</text>
</comment>
<dbReference type="STRING" id="2769.R7QRX1"/>
<keyword evidence="7 8" id="KW-0472">Membrane</keyword>
<comment type="function">
    <text evidence="8">Subunit of the oligosaccharyl transferase (OST) complex that catalyzes the initial transfer of a defined glycan (Glc(3)Man(9)GlcNAc(2) in eukaryotes) from the lipid carrier dolichol-pyrophosphate to an asparagine residue within an Asn-X-Ser/Thr consensus motif in nascent polypeptide chains, the first step in protein N-glycosylation. N-glycosylation occurs cotranslationally and the complex associates with the Sec61 complex at the channel-forming translocon complex that mediates protein translocation across the endoplasmic reticulum (ER). All subunits are required for a maximal enzyme activity.</text>
</comment>
<keyword evidence="6 8" id="KW-1133">Transmembrane helix</keyword>
<name>R7QRX1_CHOCR</name>
<feature type="transmembrane region" description="Helical" evidence="8">
    <location>
        <begin position="108"/>
        <end position="126"/>
    </location>
</feature>
<dbReference type="UniPathway" id="UPA00378"/>
<sequence length="127" mass="14084">MSSPSPLHTQTQSSSGSIVHDVFHAYRLNVPASLQVIDAFLCYVLATGIIQLIYAMSVGSFPFNSFLAGFLSCVGVFVLTVSLRMQLSERNLKDPNNRWQGLSKKRAVADWLFCNFILHMAVLNFLG</sequence>
<evidence type="ECO:0000256" key="5">
    <source>
        <dbReference type="ARBA" id="ARBA00022824"/>
    </source>
</evidence>
<evidence type="ECO:0000256" key="2">
    <source>
        <dbReference type="ARBA" id="ARBA00004922"/>
    </source>
</evidence>
<dbReference type="EMBL" id="HG002147">
    <property type="protein sequence ID" value="CDF40256.1"/>
    <property type="molecule type" value="Genomic_DNA"/>
</dbReference>
<keyword evidence="4 8" id="KW-0812">Transmembrane</keyword>
<protein>
    <recommendedName>
        <fullName evidence="8">Dolichyl-diphosphooligosaccharide--protein glycosyltransferase subunit OST2</fullName>
        <shortName evidence="8">Oligosaccharyl transferase subunit OST2</shortName>
    </recommendedName>
</protein>
<comment type="subunit">
    <text evidence="8">Component of the oligosaccharyltransferase (OST) complex.</text>
</comment>
<dbReference type="PANTHER" id="PTHR10705">
    <property type="entry name" value="DOLICHYL-DIPHOSPHOOLIGOSACCHARIDE--PROTEIN GLYCOSYLTRANSFERASE SUBUNIT DAD1"/>
    <property type="match status" value="1"/>
</dbReference>
<gene>
    <name evidence="9" type="ORF">CHC_T00010072001</name>
</gene>